<name>A0A7J8M962_9ROSI</name>
<proteinExistence type="predicted"/>
<keyword evidence="3" id="KW-1185">Reference proteome</keyword>
<sequence>MSEDPPSRVVKKVRRREEDPLDDGGRSEQTELVGSKFSSFRDAEIIDGVPSIDFFDRIYSIIEESMLKTVVIKLLERKIGYNALWNKACSLWKPSMRLQLMDIENDYFLARAKGQFARFTVQIDLRKLLVSKIRIASRIHRIMEDMEKGSGEAKDPVRLDQHENTTSIQERVENERFGKWMIVDRQNRRQDRRNDDGQ</sequence>
<dbReference type="EMBL" id="JABEZX010000007">
    <property type="protein sequence ID" value="MBA0561183.1"/>
    <property type="molecule type" value="Genomic_DNA"/>
</dbReference>
<reference evidence="2 3" key="1">
    <citation type="journal article" date="2019" name="Genome Biol. Evol.">
        <title>Insights into the evolution of the New World diploid cottons (Gossypium, subgenus Houzingenia) based on genome sequencing.</title>
        <authorList>
            <person name="Grover C.E."/>
            <person name="Arick M.A. 2nd"/>
            <person name="Thrash A."/>
            <person name="Conover J.L."/>
            <person name="Sanders W.S."/>
            <person name="Peterson D.G."/>
            <person name="Frelichowski J.E."/>
            <person name="Scheffler J.A."/>
            <person name="Scheffler B.E."/>
            <person name="Wendel J.F."/>
        </authorList>
    </citation>
    <scope>NUCLEOTIDE SEQUENCE [LARGE SCALE GENOMIC DNA]</scope>
    <source>
        <strain evidence="2">157</strain>
        <tissue evidence="2">Leaf</tissue>
    </source>
</reference>
<feature type="region of interest" description="Disordered" evidence="1">
    <location>
        <begin position="147"/>
        <end position="172"/>
    </location>
</feature>
<protein>
    <recommendedName>
        <fullName evidence="4">DUF4283 domain-containing protein</fullName>
    </recommendedName>
</protein>
<gene>
    <name evidence="2" type="ORF">Golob_018032</name>
</gene>
<evidence type="ECO:0000256" key="1">
    <source>
        <dbReference type="SAM" id="MobiDB-lite"/>
    </source>
</evidence>
<evidence type="ECO:0000313" key="2">
    <source>
        <dbReference type="EMBL" id="MBA0561183.1"/>
    </source>
</evidence>
<feature type="compositionally biased region" description="Basic and acidic residues" evidence="1">
    <location>
        <begin position="15"/>
        <end position="29"/>
    </location>
</feature>
<organism evidence="2 3">
    <name type="scientific">Gossypium lobatum</name>
    <dbReference type="NCBI Taxonomy" id="34289"/>
    <lineage>
        <taxon>Eukaryota</taxon>
        <taxon>Viridiplantae</taxon>
        <taxon>Streptophyta</taxon>
        <taxon>Embryophyta</taxon>
        <taxon>Tracheophyta</taxon>
        <taxon>Spermatophyta</taxon>
        <taxon>Magnoliopsida</taxon>
        <taxon>eudicotyledons</taxon>
        <taxon>Gunneridae</taxon>
        <taxon>Pentapetalae</taxon>
        <taxon>rosids</taxon>
        <taxon>malvids</taxon>
        <taxon>Malvales</taxon>
        <taxon>Malvaceae</taxon>
        <taxon>Malvoideae</taxon>
        <taxon>Gossypium</taxon>
    </lineage>
</organism>
<feature type="region of interest" description="Disordered" evidence="1">
    <location>
        <begin position="1"/>
        <end position="29"/>
    </location>
</feature>
<dbReference type="Proteomes" id="UP000593572">
    <property type="component" value="Unassembled WGS sequence"/>
</dbReference>
<dbReference type="AlphaFoldDB" id="A0A7J8M962"/>
<comment type="caution">
    <text evidence="2">The sequence shown here is derived from an EMBL/GenBank/DDBJ whole genome shotgun (WGS) entry which is preliminary data.</text>
</comment>
<accession>A0A7J8M962</accession>
<feature type="compositionally biased region" description="Basic and acidic residues" evidence="1">
    <location>
        <begin position="147"/>
        <end position="163"/>
    </location>
</feature>
<evidence type="ECO:0000313" key="3">
    <source>
        <dbReference type="Proteomes" id="UP000593572"/>
    </source>
</evidence>
<evidence type="ECO:0008006" key="4">
    <source>
        <dbReference type="Google" id="ProtNLM"/>
    </source>
</evidence>